<comment type="caution">
    <text evidence="4">The sequence shown here is derived from an EMBL/GenBank/DDBJ whole genome shotgun (WGS) entry which is preliminary data.</text>
</comment>
<dbReference type="InterPro" id="IPR001173">
    <property type="entry name" value="Glyco_trans_2-like"/>
</dbReference>
<organism evidence="4 5">
    <name type="scientific">Parasutterella excrementihominis YIT 11859</name>
    <dbReference type="NCBI Taxonomy" id="762966"/>
    <lineage>
        <taxon>Bacteria</taxon>
        <taxon>Pseudomonadati</taxon>
        <taxon>Pseudomonadota</taxon>
        <taxon>Betaproteobacteria</taxon>
        <taxon>Burkholderiales</taxon>
        <taxon>Sutterellaceae</taxon>
        <taxon>Parasutterella</taxon>
    </lineage>
</organism>
<dbReference type="Gene3D" id="3.90.550.10">
    <property type="entry name" value="Spore Coat Polysaccharide Biosynthesis Protein SpsA, Chain A"/>
    <property type="match status" value="1"/>
</dbReference>
<dbReference type="SUPFAM" id="SSF53448">
    <property type="entry name" value="Nucleotide-diphospho-sugar transferases"/>
    <property type="match status" value="1"/>
</dbReference>
<gene>
    <name evidence="4" type="ORF">HMPREF9439_00477</name>
</gene>
<dbReference type="EMBL" id="AFBP01000011">
    <property type="protein sequence ID" value="EGG56994.1"/>
    <property type="molecule type" value="Genomic_DNA"/>
</dbReference>
<dbReference type="HOGENOM" id="CLU_025996_25_0_4"/>
<keyword evidence="1" id="KW-0328">Glycosyltransferase</keyword>
<dbReference type="eggNOG" id="COG1215">
    <property type="taxonomic scope" value="Bacteria"/>
</dbReference>
<evidence type="ECO:0000256" key="1">
    <source>
        <dbReference type="ARBA" id="ARBA00022676"/>
    </source>
</evidence>
<dbReference type="GO" id="GO:0016758">
    <property type="term" value="F:hexosyltransferase activity"/>
    <property type="evidence" value="ECO:0007669"/>
    <property type="project" value="UniProtKB-ARBA"/>
</dbReference>
<name>F3QHT0_9BURK</name>
<evidence type="ECO:0000313" key="4">
    <source>
        <dbReference type="EMBL" id="EGG56994.1"/>
    </source>
</evidence>
<dbReference type="InterPro" id="IPR029044">
    <property type="entry name" value="Nucleotide-diphossugar_trans"/>
</dbReference>
<dbReference type="Proteomes" id="UP000005156">
    <property type="component" value="Unassembled WGS sequence"/>
</dbReference>
<protein>
    <submittedName>
        <fullName evidence="4">Glycosyltransferase, group 2 family protein</fullName>
    </submittedName>
</protein>
<accession>F3QHT0</accession>
<keyword evidence="2 4" id="KW-0808">Transferase</keyword>
<dbReference type="PANTHER" id="PTHR22916:SF51">
    <property type="entry name" value="GLYCOSYLTRANSFERASE EPSH-RELATED"/>
    <property type="match status" value="1"/>
</dbReference>
<sequence>MKISLIIAAYNAENYIERCLHSLLPFSSSNEFEIILVNDGSKDSTADLIDNFLKLNKFENLTVINKQNGGLSSARNAGLEKVSGDYVLFLDSDDYILSDGLLKITPELQKDWDIVICPPKLKYEAFDNFKNFDDEYFSLKYKGLKKVSQIDLFSVPVVAWSKIYKTKFLKKLNLSFPEGLLYEDNYWYWLYMKNIDSVYFSDIPFYVYVRRNNSIMSNTFLKKEGHSIQRIEVLKRILDDCPQLTILERKRLLIDFLRAAEYDTPQKERFKLFYLMQEFLKRIPSNELNSYFLDVKNCNFIIERNGEGPACSLSLRKHFIKSLRRRIYNLISRNSIK</sequence>
<dbReference type="AlphaFoldDB" id="F3QHT0"/>
<keyword evidence="5" id="KW-1185">Reference proteome</keyword>
<dbReference type="Pfam" id="PF00535">
    <property type="entry name" value="Glycos_transf_2"/>
    <property type="match status" value="1"/>
</dbReference>
<dbReference type="CDD" id="cd00761">
    <property type="entry name" value="Glyco_tranf_GTA_type"/>
    <property type="match status" value="1"/>
</dbReference>
<evidence type="ECO:0000259" key="3">
    <source>
        <dbReference type="Pfam" id="PF00535"/>
    </source>
</evidence>
<evidence type="ECO:0000313" key="5">
    <source>
        <dbReference type="Proteomes" id="UP000005156"/>
    </source>
</evidence>
<evidence type="ECO:0000256" key="2">
    <source>
        <dbReference type="ARBA" id="ARBA00022679"/>
    </source>
</evidence>
<dbReference type="RefSeq" id="WP_008863535.1">
    <property type="nucleotide sequence ID" value="NZ_GL883684.1"/>
</dbReference>
<dbReference type="GeneID" id="43347992"/>
<feature type="domain" description="Glycosyltransferase 2-like" evidence="3">
    <location>
        <begin position="4"/>
        <end position="138"/>
    </location>
</feature>
<dbReference type="PANTHER" id="PTHR22916">
    <property type="entry name" value="GLYCOSYLTRANSFERASE"/>
    <property type="match status" value="1"/>
</dbReference>
<dbReference type="OrthoDB" id="9786172at2"/>
<reference evidence="4 5" key="1">
    <citation type="submission" date="2011-02" db="EMBL/GenBank/DDBJ databases">
        <authorList>
            <person name="Weinstock G."/>
            <person name="Sodergren E."/>
            <person name="Clifton S."/>
            <person name="Fulton L."/>
            <person name="Fulton B."/>
            <person name="Courtney L."/>
            <person name="Fronick C."/>
            <person name="Harrison M."/>
            <person name="Strong C."/>
            <person name="Farmer C."/>
            <person name="Delahaunty K."/>
            <person name="Markovic C."/>
            <person name="Hall O."/>
            <person name="Minx P."/>
            <person name="Tomlinson C."/>
            <person name="Mitreva M."/>
            <person name="Hou S."/>
            <person name="Chen J."/>
            <person name="Wollam A."/>
            <person name="Pepin K.H."/>
            <person name="Johnson M."/>
            <person name="Bhonagiri V."/>
            <person name="Zhang X."/>
            <person name="Suruliraj S."/>
            <person name="Warren W."/>
            <person name="Chinwalla A."/>
            <person name="Mardis E.R."/>
            <person name="Wilson R.K."/>
        </authorList>
    </citation>
    <scope>NUCLEOTIDE SEQUENCE [LARGE SCALE GENOMIC DNA]</scope>
    <source>
        <strain evidence="4 5">YIT 11859</strain>
    </source>
</reference>
<proteinExistence type="predicted"/>